<evidence type="ECO:0000256" key="3">
    <source>
        <dbReference type="ARBA" id="ARBA00022692"/>
    </source>
</evidence>
<feature type="domain" description="Major facilitator superfamily (MFS) profile" evidence="7">
    <location>
        <begin position="26"/>
        <end position="515"/>
    </location>
</feature>
<dbReference type="SUPFAM" id="SSF103473">
    <property type="entry name" value="MFS general substrate transporter"/>
    <property type="match status" value="1"/>
</dbReference>
<feature type="transmembrane region" description="Helical" evidence="6">
    <location>
        <begin position="384"/>
        <end position="408"/>
    </location>
</feature>
<keyword evidence="5 6" id="KW-0472">Membrane</keyword>
<dbReference type="GO" id="GO:0005886">
    <property type="term" value="C:plasma membrane"/>
    <property type="evidence" value="ECO:0007669"/>
    <property type="project" value="TreeGrafter"/>
</dbReference>
<dbReference type="EMBL" id="JARKIE010000019">
    <property type="protein sequence ID" value="KAJ7700702.1"/>
    <property type="molecule type" value="Genomic_DNA"/>
</dbReference>
<dbReference type="PROSITE" id="PS50850">
    <property type="entry name" value="MFS"/>
    <property type="match status" value="1"/>
</dbReference>
<feature type="transmembrane region" description="Helical" evidence="6">
    <location>
        <begin position="253"/>
        <end position="271"/>
    </location>
</feature>
<feature type="transmembrane region" description="Helical" evidence="6">
    <location>
        <begin position="220"/>
        <end position="241"/>
    </location>
</feature>
<dbReference type="InterPro" id="IPR020846">
    <property type="entry name" value="MFS_dom"/>
</dbReference>
<evidence type="ECO:0000256" key="5">
    <source>
        <dbReference type="ARBA" id="ARBA00023136"/>
    </source>
</evidence>
<dbReference type="InterPro" id="IPR036259">
    <property type="entry name" value="MFS_trans_sf"/>
</dbReference>
<comment type="subcellular location">
    <subcellularLocation>
        <location evidence="1">Endomembrane system</location>
        <topology evidence="1">Multi-pass membrane protein</topology>
    </subcellularLocation>
</comment>
<feature type="transmembrane region" description="Helical" evidence="6">
    <location>
        <begin position="23"/>
        <end position="48"/>
    </location>
</feature>
<keyword evidence="2" id="KW-0813">Transport</keyword>
<dbReference type="AlphaFoldDB" id="A0AAD7DXP2"/>
<feature type="transmembrane region" description="Helical" evidence="6">
    <location>
        <begin position="60"/>
        <end position="80"/>
    </location>
</feature>
<dbReference type="GO" id="GO:0012505">
    <property type="term" value="C:endomembrane system"/>
    <property type="evidence" value="ECO:0007669"/>
    <property type="project" value="UniProtKB-SubCell"/>
</dbReference>
<dbReference type="Gene3D" id="1.20.1250.20">
    <property type="entry name" value="MFS general substrate transporter like domains"/>
    <property type="match status" value="1"/>
</dbReference>
<evidence type="ECO:0000313" key="8">
    <source>
        <dbReference type="EMBL" id="KAJ7700702.1"/>
    </source>
</evidence>
<keyword evidence="9" id="KW-1185">Reference proteome</keyword>
<dbReference type="PANTHER" id="PTHR23501:SF191">
    <property type="entry name" value="VACUOLAR BASIC AMINO ACID TRANSPORTER 4"/>
    <property type="match status" value="1"/>
</dbReference>
<feature type="transmembrane region" description="Helical" evidence="6">
    <location>
        <begin position="177"/>
        <end position="199"/>
    </location>
</feature>
<dbReference type="GO" id="GO:0015174">
    <property type="term" value="F:basic amino acid transmembrane transporter activity"/>
    <property type="evidence" value="ECO:0007669"/>
    <property type="project" value="TreeGrafter"/>
</dbReference>
<feature type="transmembrane region" description="Helical" evidence="6">
    <location>
        <begin position="292"/>
        <end position="310"/>
    </location>
</feature>
<reference evidence="8" key="1">
    <citation type="submission" date="2023-03" db="EMBL/GenBank/DDBJ databases">
        <title>Massive genome expansion in bonnet fungi (Mycena s.s.) driven by repeated elements and novel gene families across ecological guilds.</title>
        <authorList>
            <consortium name="Lawrence Berkeley National Laboratory"/>
            <person name="Harder C.B."/>
            <person name="Miyauchi S."/>
            <person name="Viragh M."/>
            <person name="Kuo A."/>
            <person name="Thoen E."/>
            <person name="Andreopoulos B."/>
            <person name="Lu D."/>
            <person name="Skrede I."/>
            <person name="Drula E."/>
            <person name="Henrissat B."/>
            <person name="Morin E."/>
            <person name="Kohler A."/>
            <person name="Barry K."/>
            <person name="LaButti K."/>
            <person name="Morin E."/>
            <person name="Salamov A."/>
            <person name="Lipzen A."/>
            <person name="Mereny Z."/>
            <person name="Hegedus B."/>
            <person name="Baldrian P."/>
            <person name="Stursova M."/>
            <person name="Weitz H."/>
            <person name="Taylor A."/>
            <person name="Grigoriev I.V."/>
            <person name="Nagy L.G."/>
            <person name="Martin F."/>
            <person name="Kauserud H."/>
        </authorList>
    </citation>
    <scope>NUCLEOTIDE SEQUENCE</scope>
    <source>
        <strain evidence="8">CBHHK067</strain>
    </source>
</reference>
<comment type="caution">
    <text evidence="8">The sequence shown here is derived from an EMBL/GenBank/DDBJ whole genome shotgun (WGS) entry which is preliminary data.</text>
</comment>
<evidence type="ECO:0000259" key="7">
    <source>
        <dbReference type="PROSITE" id="PS50850"/>
    </source>
</evidence>
<evidence type="ECO:0000256" key="2">
    <source>
        <dbReference type="ARBA" id="ARBA00022448"/>
    </source>
</evidence>
<dbReference type="Pfam" id="PF07690">
    <property type="entry name" value="MFS_1"/>
    <property type="match status" value="1"/>
</dbReference>
<dbReference type="Proteomes" id="UP001221757">
    <property type="component" value="Unassembled WGS sequence"/>
</dbReference>
<protein>
    <submittedName>
        <fullName evidence="8">MFS general substrate transporter</fullName>
    </submittedName>
</protein>
<feature type="transmembrane region" description="Helical" evidence="6">
    <location>
        <begin position="148"/>
        <end position="171"/>
    </location>
</feature>
<dbReference type="InterPro" id="IPR011701">
    <property type="entry name" value="MFS"/>
</dbReference>
<keyword evidence="3 6" id="KW-0812">Transmembrane</keyword>
<keyword evidence="4 6" id="KW-1133">Transmembrane helix</keyword>
<feature type="transmembrane region" description="Helical" evidence="6">
    <location>
        <begin position="92"/>
        <end position="110"/>
    </location>
</feature>
<sequence>MSTATETTPLVPKPPAEATRRDFVLLMTGIWSLVFIASLDATIVATLISTIGSSLESMQLSSWIGTSYLLSLCAFTPLYGRLANILGRRPSILFAVMLFGVGTVLCGFARSMSQLIAFRALAGIGGSGITILTSVITSDSVSLKDRGLYQGFTNLLFGLGGAIGAPLGGWLGDTIGWRAAFMCQSPFLIFGLGLLYLKVREPELVLAAAGTSISAKLKRIDYAGSASLMLALLTSLVGMSFKTSAGYEWEDPRVWGLLTTGVVLACLFVLIELKFAVEPGMPISMLKRRTSGFVALNNFLLAVLTFSTVYNTPLYFTAARLRTSANAGAHLISNSVGVSIGSLFAGWYMRKTGRYWQLQAVACLCIVSANLTLASWNADTPEWILYLTLMPSGFGFAATLTTTLLALIASVPRDDIPLATGISYLFRTTGQVLGVSLSAALTQTLLARNLRARIVGEGAEDTIAKILASTAYIHTLPEDLQHKASESWALALRTVFYCQIALSLFLSALPIEEYALPDTVGAAPVKRTTPDAEAIRVNE</sequence>
<evidence type="ECO:0000313" key="9">
    <source>
        <dbReference type="Proteomes" id="UP001221757"/>
    </source>
</evidence>
<dbReference type="PANTHER" id="PTHR23501">
    <property type="entry name" value="MAJOR FACILITATOR SUPERFAMILY"/>
    <property type="match status" value="1"/>
</dbReference>
<feature type="transmembrane region" description="Helical" evidence="6">
    <location>
        <begin position="116"/>
        <end position="136"/>
    </location>
</feature>
<gene>
    <name evidence="8" type="ORF">B0H17DRAFT_924988</name>
</gene>
<evidence type="ECO:0000256" key="1">
    <source>
        <dbReference type="ARBA" id="ARBA00004127"/>
    </source>
</evidence>
<name>A0AAD7DXP2_MYCRO</name>
<accession>A0AAD7DXP2</accession>
<feature type="transmembrane region" description="Helical" evidence="6">
    <location>
        <begin position="360"/>
        <end position="378"/>
    </location>
</feature>
<evidence type="ECO:0000256" key="6">
    <source>
        <dbReference type="SAM" id="Phobius"/>
    </source>
</evidence>
<evidence type="ECO:0000256" key="4">
    <source>
        <dbReference type="ARBA" id="ARBA00022989"/>
    </source>
</evidence>
<proteinExistence type="predicted"/>
<dbReference type="GO" id="GO:0000329">
    <property type="term" value="C:fungal-type vacuole membrane"/>
    <property type="evidence" value="ECO:0007669"/>
    <property type="project" value="TreeGrafter"/>
</dbReference>
<organism evidence="8 9">
    <name type="scientific">Mycena rosella</name>
    <name type="common">Pink bonnet</name>
    <name type="synonym">Agaricus rosellus</name>
    <dbReference type="NCBI Taxonomy" id="1033263"/>
    <lineage>
        <taxon>Eukaryota</taxon>
        <taxon>Fungi</taxon>
        <taxon>Dikarya</taxon>
        <taxon>Basidiomycota</taxon>
        <taxon>Agaricomycotina</taxon>
        <taxon>Agaricomycetes</taxon>
        <taxon>Agaricomycetidae</taxon>
        <taxon>Agaricales</taxon>
        <taxon>Marasmiineae</taxon>
        <taxon>Mycenaceae</taxon>
        <taxon>Mycena</taxon>
    </lineage>
</organism>
<feature type="transmembrane region" description="Helical" evidence="6">
    <location>
        <begin position="330"/>
        <end position="348"/>
    </location>
</feature>